<dbReference type="AlphaFoldDB" id="A0A1I0QIQ7"/>
<dbReference type="EMBL" id="FOJA01000001">
    <property type="protein sequence ID" value="SEW27001.1"/>
    <property type="molecule type" value="Genomic_DNA"/>
</dbReference>
<keyword evidence="3" id="KW-1185">Reference proteome</keyword>
<gene>
    <name evidence="2" type="ORF">SAMN04487945_2650</name>
</gene>
<dbReference type="STRING" id="355548.SAMN04487945_2650"/>
<organism evidence="2 3">
    <name type="scientific">Halobacterium jilantaiense</name>
    <dbReference type="NCBI Taxonomy" id="355548"/>
    <lineage>
        <taxon>Archaea</taxon>
        <taxon>Methanobacteriati</taxon>
        <taxon>Methanobacteriota</taxon>
        <taxon>Stenosarchaea group</taxon>
        <taxon>Halobacteria</taxon>
        <taxon>Halobacteriales</taxon>
        <taxon>Halobacteriaceae</taxon>
        <taxon>Halobacterium</taxon>
    </lineage>
</organism>
<feature type="region of interest" description="Disordered" evidence="1">
    <location>
        <begin position="1"/>
        <end position="40"/>
    </location>
</feature>
<evidence type="ECO:0000313" key="3">
    <source>
        <dbReference type="Proteomes" id="UP000198518"/>
    </source>
</evidence>
<reference evidence="2 3" key="1">
    <citation type="submission" date="2016-10" db="EMBL/GenBank/DDBJ databases">
        <authorList>
            <person name="de Groot N.N."/>
        </authorList>
    </citation>
    <scope>NUCLEOTIDE SEQUENCE [LARGE SCALE GENOMIC DNA]</scope>
    <source>
        <strain evidence="2 3">CGMCC 1.5337</strain>
    </source>
</reference>
<sequence length="130" mass="13898">MSSDSNGDVAVLPERPPDDDPDCGGLDPIRRPSGGPFPAEAAGLELTASTDTVAIGDDITFSLRNHTDEETLVGTLHKYNIERQDGDAWRPVFSSPDREYYDIGVTLPPGGGYDWPVPEVLCAQPSGVDV</sequence>
<evidence type="ECO:0000256" key="1">
    <source>
        <dbReference type="SAM" id="MobiDB-lite"/>
    </source>
</evidence>
<evidence type="ECO:0000313" key="2">
    <source>
        <dbReference type="EMBL" id="SEW27001.1"/>
    </source>
</evidence>
<proteinExistence type="predicted"/>
<name>A0A1I0QIQ7_9EURY</name>
<protein>
    <submittedName>
        <fullName evidence="2">Uncharacterized protein</fullName>
    </submittedName>
</protein>
<accession>A0A1I0QIQ7</accession>
<dbReference type="Proteomes" id="UP000198518">
    <property type="component" value="Unassembled WGS sequence"/>
</dbReference>